<dbReference type="SUPFAM" id="SSF53383">
    <property type="entry name" value="PLP-dependent transferases"/>
    <property type="match status" value="1"/>
</dbReference>
<dbReference type="GO" id="GO:0006534">
    <property type="term" value="P:cysteine metabolic process"/>
    <property type="evidence" value="ECO:0007669"/>
    <property type="project" value="InterPro"/>
</dbReference>
<evidence type="ECO:0000256" key="3">
    <source>
        <dbReference type="ARBA" id="ARBA00012239"/>
    </source>
</evidence>
<comment type="cofactor">
    <cofactor evidence="1 7">
        <name>pyridoxal 5'-phosphate</name>
        <dbReference type="ChEBI" id="CHEBI:597326"/>
    </cofactor>
</comment>
<dbReference type="PANTHER" id="PTHR43586:SF4">
    <property type="entry name" value="ISOPENICILLIN N EPIMERASE"/>
    <property type="match status" value="1"/>
</dbReference>
<dbReference type="InterPro" id="IPR015421">
    <property type="entry name" value="PyrdxlP-dep_Trfase_major"/>
</dbReference>
<dbReference type="InterPro" id="IPR010969">
    <property type="entry name" value="Cys_dSase-rel_unknwn_funct"/>
</dbReference>
<dbReference type="PANTHER" id="PTHR43586">
    <property type="entry name" value="CYSTEINE DESULFURASE"/>
    <property type="match status" value="1"/>
</dbReference>
<dbReference type="InterPro" id="IPR000192">
    <property type="entry name" value="Aminotrans_V_dom"/>
</dbReference>
<dbReference type="InterPro" id="IPR015424">
    <property type="entry name" value="PyrdxlP-dep_Trfase"/>
</dbReference>
<evidence type="ECO:0000256" key="1">
    <source>
        <dbReference type="ARBA" id="ARBA00001933"/>
    </source>
</evidence>
<keyword evidence="11" id="KW-1185">Reference proteome</keyword>
<feature type="region of interest" description="Disordered" evidence="8">
    <location>
        <begin position="229"/>
        <end position="256"/>
    </location>
</feature>
<dbReference type="PROSITE" id="PS00595">
    <property type="entry name" value="AA_TRANSFER_CLASS_5"/>
    <property type="match status" value="1"/>
</dbReference>
<dbReference type="RefSeq" id="WP_145374338.1">
    <property type="nucleotide sequence ID" value="NZ_CP036276.1"/>
</dbReference>
<evidence type="ECO:0000256" key="4">
    <source>
        <dbReference type="ARBA" id="ARBA00022679"/>
    </source>
</evidence>
<name>A0A517ZII0_9PLAN</name>
<evidence type="ECO:0000259" key="9">
    <source>
        <dbReference type="Pfam" id="PF00266"/>
    </source>
</evidence>
<dbReference type="KEGG" id="sdyn:Mal52_07280"/>
<keyword evidence="4 10" id="KW-0808">Transferase</keyword>
<comment type="similarity">
    <text evidence="2">Belongs to the class-V pyridoxal-phosphate-dependent aminotransferase family. Csd subfamily.</text>
</comment>
<dbReference type="AlphaFoldDB" id="A0A517ZII0"/>
<keyword evidence="5" id="KW-0663">Pyridoxal phosphate</keyword>
<dbReference type="InterPro" id="IPR010970">
    <property type="entry name" value="Cys_dSase_SufS"/>
</dbReference>
<evidence type="ECO:0000313" key="11">
    <source>
        <dbReference type="Proteomes" id="UP000319383"/>
    </source>
</evidence>
<dbReference type="Gene3D" id="3.90.1150.10">
    <property type="entry name" value="Aspartate Aminotransferase, domain 1"/>
    <property type="match status" value="1"/>
</dbReference>
<dbReference type="Gene3D" id="3.40.640.10">
    <property type="entry name" value="Type I PLP-dependent aspartate aminotransferase-like (Major domain)"/>
    <property type="match status" value="1"/>
</dbReference>
<reference evidence="10 11" key="1">
    <citation type="submission" date="2019-02" db="EMBL/GenBank/DDBJ databases">
        <title>Deep-cultivation of Planctomycetes and their phenomic and genomic characterization uncovers novel biology.</title>
        <authorList>
            <person name="Wiegand S."/>
            <person name="Jogler M."/>
            <person name="Boedeker C."/>
            <person name="Pinto D."/>
            <person name="Vollmers J."/>
            <person name="Rivas-Marin E."/>
            <person name="Kohn T."/>
            <person name="Peeters S.H."/>
            <person name="Heuer A."/>
            <person name="Rast P."/>
            <person name="Oberbeckmann S."/>
            <person name="Bunk B."/>
            <person name="Jeske O."/>
            <person name="Meyerdierks A."/>
            <person name="Storesund J.E."/>
            <person name="Kallscheuer N."/>
            <person name="Luecker S."/>
            <person name="Lage O.M."/>
            <person name="Pohl T."/>
            <person name="Merkel B.J."/>
            <person name="Hornburger P."/>
            <person name="Mueller R.-W."/>
            <person name="Bruemmer F."/>
            <person name="Labrenz M."/>
            <person name="Spormann A.M."/>
            <person name="Op den Camp H."/>
            <person name="Overmann J."/>
            <person name="Amann R."/>
            <person name="Jetten M.S.M."/>
            <person name="Mascher T."/>
            <person name="Medema M.H."/>
            <person name="Devos D.P."/>
            <person name="Kaster A.-K."/>
            <person name="Ovreas L."/>
            <person name="Rohde M."/>
            <person name="Galperin M.Y."/>
            <person name="Jogler C."/>
        </authorList>
    </citation>
    <scope>NUCLEOTIDE SEQUENCE [LARGE SCALE GENOMIC DNA]</scope>
    <source>
        <strain evidence="10 11">Mal52</strain>
    </source>
</reference>
<feature type="domain" description="Aminotransferase class V" evidence="9">
    <location>
        <begin position="7"/>
        <end position="377"/>
    </location>
</feature>
<dbReference type="InterPro" id="IPR016454">
    <property type="entry name" value="Cysteine_dSase"/>
</dbReference>
<sequence>MNPVNRIYLDNAATSFPKPEAVYDAVDHYNRHLGVAVGRGAFDQAVELQGCVNRCRSRAAELLGAESPDRIAFTFNCTDSLNTALHGLIDSNAHVVTTDVEHNSVLRPLRELQDRLGIEVTYVPVDAVGRVAPEDIRATMRPNTRVVAVNHASNVTGTIQPIADIGQIARNAGATFVVDAAQSAGHIPLNLGELPIDVLCCAGHKGLLGPLGTGLLYVRPGIEERLRSLRQGGTGTQSEDDRQPESLPDKYESGNHNAPGLVGLAAALDFLTERGIDNIRAHEQQLTAQLLEGLAQIPGLTQYGPTDPRERVAVVSITLEGFDPQDLSGILDDSFAIQTRAGLHCAPRIHESLGTKQAGGTIRLSPGPFSTAEDIDAAIEALRAITS</sequence>
<dbReference type="EC" id="2.8.1.7" evidence="3"/>
<comment type="catalytic activity">
    <reaction evidence="6">
        <text>(sulfur carrier)-H + L-cysteine = (sulfur carrier)-SH + L-alanine</text>
        <dbReference type="Rhea" id="RHEA:43892"/>
        <dbReference type="Rhea" id="RHEA-COMP:14737"/>
        <dbReference type="Rhea" id="RHEA-COMP:14739"/>
        <dbReference type="ChEBI" id="CHEBI:29917"/>
        <dbReference type="ChEBI" id="CHEBI:35235"/>
        <dbReference type="ChEBI" id="CHEBI:57972"/>
        <dbReference type="ChEBI" id="CHEBI:64428"/>
        <dbReference type="EC" id="2.8.1.7"/>
    </reaction>
</comment>
<dbReference type="GO" id="GO:0030170">
    <property type="term" value="F:pyridoxal phosphate binding"/>
    <property type="evidence" value="ECO:0007669"/>
    <property type="project" value="InterPro"/>
</dbReference>
<feature type="compositionally biased region" description="Basic and acidic residues" evidence="8">
    <location>
        <begin position="239"/>
        <end position="253"/>
    </location>
</feature>
<dbReference type="EMBL" id="CP036276">
    <property type="protein sequence ID" value="QDU42272.1"/>
    <property type="molecule type" value="Genomic_DNA"/>
</dbReference>
<evidence type="ECO:0000256" key="6">
    <source>
        <dbReference type="ARBA" id="ARBA00050776"/>
    </source>
</evidence>
<dbReference type="Pfam" id="PF00266">
    <property type="entry name" value="Aminotran_5"/>
    <property type="match status" value="1"/>
</dbReference>
<evidence type="ECO:0000256" key="5">
    <source>
        <dbReference type="ARBA" id="ARBA00022898"/>
    </source>
</evidence>
<dbReference type="NCBIfam" id="TIGR01977">
    <property type="entry name" value="am_tr_V_EF2568"/>
    <property type="match status" value="1"/>
</dbReference>
<evidence type="ECO:0000256" key="2">
    <source>
        <dbReference type="ARBA" id="ARBA00010447"/>
    </source>
</evidence>
<evidence type="ECO:0000313" key="10">
    <source>
        <dbReference type="EMBL" id="QDU42272.1"/>
    </source>
</evidence>
<gene>
    <name evidence="10" type="primary">csd_1</name>
    <name evidence="10" type="ORF">Mal52_07280</name>
</gene>
<proteinExistence type="inferred from homology"/>
<accession>A0A517ZII0</accession>
<dbReference type="Proteomes" id="UP000319383">
    <property type="component" value="Chromosome"/>
</dbReference>
<evidence type="ECO:0000256" key="7">
    <source>
        <dbReference type="RuleBase" id="RU004504"/>
    </source>
</evidence>
<protein>
    <recommendedName>
        <fullName evidence="3">cysteine desulfurase</fullName>
        <ecNumber evidence="3">2.8.1.7</ecNumber>
    </recommendedName>
</protein>
<dbReference type="CDD" id="cd06453">
    <property type="entry name" value="SufS_like"/>
    <property type="match status" value="1"/>
</dbReference>
<dbReference type="GO" id="GO:0031071">
    <property type="term" value="F:cysteine desulfurase activity"/>
    <property type="evidence" value="ECO:0007669"/>
    <property type="project" value="UniProtKB-EC"/>
</dbReference>
<dbReference type="PIRSF" id="PIRSF005572">
    <property type="entry name" value="NifS"/>
    <property type="match status" value="1"/>
</dbReference>
<organism evidence="10 11">
    <name type="scientific">Symmachiella dynata</name>
    <dbReference type="NCBI Taxonomy" id="2527995"/>
    <lineage>
        <taxon>Bacteria</taxon>
        <taxon>Pseudomonadati</taxon>
        <taxon>Planctomycetota</taxon>
        <taxon>Planctomycetia</taxon>
        <taxon>Planctomycetales</taxon>
        <taxon>Planctomycetaceae</taxon>
        <taxon>Symmachiella</taxon>
    </lineage>
</organism>
<dbReference type="InterPro" id="IPR020578">
    <property type="entry name" value="Aminotrans_V_PyrdxlP_BS"/>
</dbReference>
<evidence type="ECO:0000256" key="8">
    <source>
        <dbReference type="SAM" id="MobiDB-lite"/>
    </source>
</evidence>
<dbReference type="InterPro" id="IPR015422">
    <property type="entry name" value="PyrdxlP-dep_Trfase_small"/>
</dbReference>